<organism evidence="7 8">
    <name type="scientific">Candidatus Ruania gallistercoris</name>
    <dbReference type="NCBI Taxonomy" id="2838746"/>
    <lineage>
        <taxon>Bacteria</taxon>
        <taxon>Bacillati</taxon>
        <taxon>Actinomycetota</taxon>
        <taxon>Actinomycetes</taxon>
        <taxon>Micrococcales</taxon>
        <taxon>Ruaniaceae</taxon>
        <taxon>Ruania</taxon>
    </lineage>
</organism>
<reference evidence="7" key="1">
    <citation type="journal article" date="2021" name="PeerJ">
        <title>Extensive microbial diversity within the chicken gut microbiome revealed by metagenomics and culture.</title>
        <authorList>
            <person name="Gilroy R."/>
            <person name="Ravi A."/>
            <person name="Getino M."/>
            <person name="Pursley I."/>
            <person name="Horton D.L."/>
            <person name="Alikhan N.F."/>
            <person name="Baker D."/>
            <person name="Gharbi K."/>
            <person name="Hall N."/>
            <person name="Watson M."/>
            <person name="Adriaenssens E.M."/>
            <person name="Foster-Nyarko E."/>
            <person name="Jarju S."/>
            <person name="Secka A."/>
            <person name="Antonio M."/>
            <person name="Oren A."/>
            <person name="Chaudhuri R.R."/>
            <person name="La Ragione R."/>
            <person name="Hildebrand F."/>
            <person name="Pallen M.J."/>
        </authorList>
    </citation>
    <scope>NUCLEOTIDE SEQUENCE</scope>
    <source>
        <strain evidence="7">ChiGjej4B4-7305</strain>
    </source>
</reference>
<dbReference type="Gene3D" id="3.30.43.10">
    <property type="entry name" value="Uridine Diphospho-n-acetylenolpyruvylglucosamine Reductase, domain 2"/>
    <property type="match status" value="1"/>
</dbReference>
<name>A0A9D2EC63_9MICO</name>
<dbReference type="GO" id="GO:0071949">
    <property type="term" value="F:FAD binding"/>
    <property type="evidence" value="ECO:0007669"/>
    <property type="project" value="InterPro"/>
</dbReference>
<dbReference type="PANTHER" id="PTHR42973">
    <property type="entry name" value="BINDING OXIDOREDUCTASE, PUTATIVE (AFU_ORTHOLOGUE AFUA_1G17690)-RELATED"/>
    <property type="match status" value="1"/>
</dbReference>
<evidence type="ECO:0000313" key="7">
    <source>
        <dbReference type="EMBL" id="HIZ34606.1"/>
    </source>
</evidence>
<keyword evidence="4" id="KW-0274">FAD</keyword>
<evidence type="ECO:0000256" key="5">
    <source>
        <dbReference type="ARBA" id="ARBA00023002"/>
    </source>
</evidence>
<keyword evidence="3" id="KW-0285">Flavoprotein</keyword>
<feature type="domain" description="FAD-binding PCMH-type" evidence="6">
    <location>
        <begin position="43"/>
        <end position="211"/>
    </location>
</feature>
<dbReference type="Pfam" id="PF01565">
    <property type="entry name" value="FAD_binding_4"/>
    <property type="match status" value="1"/>
</dbReference>
<reference evidence="7" key="2">
    <citation type="submission" date="2021-04" db="EMBL/GenBank/DDBJ databases">
        <authorList>
            <person name="Gilroy R."/>
        </authorList>
    </citation>
    <scope>NUCLEOTIDE SEQUENCE</scope>
    <source>
        <strain evidence="7">ChiGjej4B4-7305</strain>
    </source>
</reference>
<dbReference type="InterPro" id="IPR036318">
    <property type="entry name" value="FAD-bd_PCMH-like_sf"/>
</dbReference>
<keyword evidence="5" id="KW-0560">Oxidoreductase</keyword>
<dbReference type="PROSITE" id="PS51387">
    <property type="entry name" value="FAD_PCMH"/>
    <property type="match status" value="1"/>
</dbReference>
<dbReference type="PANTHER" id="PTHR42973:SF39">
    <property type="entry name" value="FAD-BINDING PCMH-TYPE DOMAIN-CONTAINING PROTEIN"/>
    <property type="match status" value="1"/>
</dbReference>
<protein>
    <submittedName>
        <fullName evidence="7">FAD-dependent oxidoreductase</fullName>
    </submittedName>
</protein>
<dbReference type="InterPro" id="IPR016167">
    <property type="entry name" value="FAD-bd_PCMH_sub1"/>
</dbReference>
<dbReference type="InterPro" id="IPR016166">
    <property type="entry name" value="FAD-bd_PCMH"/>
</dbReference>
<dbReference type="Proteomes" id="UP000824037">
    <property type="component" value="Unassembled WGS sequence"/>
</dbReference>
<dbReference type="InterPro" id="IPR016169">
    <property type="entry name" value="FAD-bd_PCMH_sub2"/>
</dbReference>
<evidence type="ECO:0000259" key="6">
    <source>
        <dbReference type="PROSITE" id="PS51387"/>
    </source>
</evidence>
<evidence type="ECO:0000256" key="2">
    <source>
        <dbReference type="ARBA" id="ARBA00005466"/>
    </source>
</evidence>
<dbReference type="AlphaFoldDB" id="A0A9D2EC63"/>
<sequence length="442" mass="45781">MTDRHSPLSPAQASALPTAVRGRVWLPGDGGFEKAGQAWNLAIDQQVTAVVEAEDAADVTSLVRFAAAAGLSIATQPNGHGATGRAAGSILLRTGRLAEIEIDAEHRRARIGAGVSSGALQRATAEHGLTALPGSSPVVSVTGVALGGGLSWFGRAFGWVADSITAFDVVDAAGQLRQVSADQDADLFWALRGGGGDYAIVTGLELTLQEAPAVFGGRIVWAHEHAAAVAHTFAEVTRSAPNELTLWLELMNFPGADPMVAIDVTFLGPELAARELLGVLDALPAPLSDSLAMISVAELGSITAEPTDPSPGMSRAALLTGFDEQTSTALLAEPIAPLLGVQIRHLGGALGQDSNSPHGPLVEPYGVYLIGSPALAEATAITDRQQSILDGLPTSGRRPVTVLAPGESLADALPADSLERLRRIKRERDPQGVFRANFSVLD</sequence>
<dbReference type="Gene3D" id="3.40.462.20">
    <property type="match status" value="1"/>
</dbReference>
<dbReference type="SUPFAM" id="SSF56176">
    <property type="entry name" value="FAD-binding/transporter-associated domain-like"/>
    <property type="match status" value="1"/>
</dbReference>
<evidence type="ECO:0000256" key="1">
    <source>
        <dbReference type="ARBA" id="ARBA00001974"/>
    </source>
</evidence>
<comment type="cofactor">
    <cofactor evidence="1">
        <name>FAD</name>
        <dbReference type="ChEBI" id="CHEBI:57692"/>
    </cofactor>
</comment>
<gene>
    <name evidence="7" type="ORF">H9815_02420</name>
</gene>
<dbReference type="InterPro" id="IPR006094">
    <property type="entry name" value="Oxid_FAD_bind_N"/>
</dbReference>
<accession>A0A9D2EC63</accession>
<evidence type="ECO:0000313" key="8">
    <source>
        <dbReference type="Proteomes" id="UP000824037"/>
    </source>
</evidence>
<dbReference type="GO" id="GO:0016491">
    <property type="term" value="F:oxidoreductase activity"/>
    <property type="evidence" value="ECO:0007669"/>
    <property type="project" value="UniProtKB-KW"/>
</dbReference>
<proteinExistence type="inferred from homology"/>
<evidence type="ECO:0000256" key="4">
    <source>
        <dbReference type="ARBA" id="ARBA00022827"/>
    </source>
</evidence>
<comment type="similarity">
    <text evidence="2">Belongs to the oxygen-dependent FAD-linked oxidoreductase family.</text>
</comment>
<dbReference type="InterPro" id="IPR050416">
    <property type="entry name" value="FAD-linked_Oxidoreductase"/>
</dbReference>
<comment type="caution">
    <text evidence="7">The sequence shown here is derived from an EMBL/GenBank/DDBJ whole genome shotgun (WGS) entry which is preliminary data.</text>
</comment>
<dbReference type="Gene3D" id="3.30.465.10">
    <property type="match status" value="1"/>
</dbReference>
<dbReference type="EMBL" id="DXBY01000049">
    <property type="protein sequence ID" value="HIZ34606.1"/>
    <property type="molecule type" value="Genomic_DNA"/>
</dbReference>
<evidence type="ECO:0000256" key="3">
    <source>
        <dbReference type="ARBA" id="ARBA00022630"/>
    </source>
</evidence>